<feature type="domain" description="DUF7745" evidence="2">
    <location>
        <begin position="25"/>
        <end position="163"/>
    </location>
</feature>
<organism evidence="3 4">
    <name type="scientific">Mucuna pruriens</name>
    <name type="common">Velvet bean</name>
    <name type="synonym">Dolichos pruriens</name>
    <dbReference type="NCBI Taxonomy" id="157652"/>
    <lineage>
        <taxon>Eukaryota</taxon>
        <taxon>Viridiplantae</taxon>
        <taxon>Streptophyta</taxon>
        <taxon>Embryophyta</taxon>
        <taxon>Tracheophyta</taxon>
        <taxon>Spermatophyta</taxon>
        <taxon>Magnoliopsida</taxon>
        <taxon>eudicotyledons</taxon>
        <taxon>Gunneridae</taxon>
        <taxon>Pentapetalae</taxon>
        <taxon>rosids</taxon>
        <taxon>fabids</taxon>
        <taxon>Fabales</taxon>
        <taxon>Fabaceae</taxon>
        <taxon>Papilionoideae</taxon>
        <taxon>50 kb inversion clade</taxon>
        <taxon>NPAAA clade</taxon>
        <taxon>indigoferoid/millettioid clade</taxon>
        <taxon>Phaseoleae</taxon>
        <taxon>Mucuna</taxon>
    </lineage>
</organism>
<protein>
    <recommendedName>
        <fullName evidence="2">DUF7745 domain-containing protein</fullName>
    </recommendedName>
</protein>
<dbReference type="Pfam" id="PF24924">
    <property type="entry name" value="DUF7745"/>
    <property type="match status" value="2"/>
</dbReference>
<dbReference type="Proteomes" id="UP000257109">
    <property type="component" value="Unassembled WGS sequence"/>
</dbReference>
<evidence type="ECO:0000256" key="1">
    <source>
        <dbReference type="SAM" id="MobiDB-lite"/>
    </source>
</evidence>
<sequence length="360" mass="41795">MGTKQQSGVKLGYLVQIRSPNVQALRYLGSGLKGQWRRAFEKMHDNLLQIQEIETQSKALEALVQYYNPPTRCFTFRDFQLAPTLEEYKRLLGLPLAESAQYFHQDQPPSWAVIARLLKVSKEEMTISKRNQNGLEGLPRVYLEQQLHQLQGREDWPTVMDTLGTSCPIEDFKWSWIQPMTKEAWFRKLDEASKRTIRWYPSWNEREHIIVKCEGYPNVPLLGTQGVINYNLELVVQQVGYPMIRPPPEEVMTPFMLYGPKAHKGIHYRSNTIKKGAVGKLWSCGASLGYRRWLEDRVKSVGLPWGKIPPRDSDAHKYEVQKTLEVGKLKATLEQAKAKRANLKRKLERPKRPKWKEKPA</sequence>
<dbReference type="PANTHER" id="PTHR48154">
    <property type="entry name" value="PROTEIN, PUTATIVE-RELATED"/>
    <property type="match status" value="1"/>
</dbReference>
<gene>
    <name evidence="3" type="ORF">CR513_54989</name>
</gene>
<dbReference type="AlphaFoldDB" id="A0A371EJP6"/>
<evidence type="ECO:0000259" key="2">
    <source>
        <dbReference type="Pfam" id="PF24924"/>
    </source>
</evidence>
<dbReference type="OrthoDB" id="1459402at2759"/>
<dbReference type="PANTHER" id="PTHR48154:SF1">
    <property type="entry name" value="PROTEIN, PUTATIVE-RELATED"/>
    <property type="match status" value="1"/>
</dbReference>
<reference evidence="3" key="1">
    <citation type="submission" date="2018-05" db="EMBL/GenBank/DDBJ databases">
        <title>Draft genome of Mucuna pruriens seed.</title>
        <authorList>
            <person name="Nnadi N.E."/>
            <person name="Vos R."/>
            <person name="Hasami M.H."/>
            <person name="Devisetty U.K."/>
            <person name="Aguiy J.C."/>
        </authorList>
    </citation>
    <scope>NUCLEOTIDE SEQUENCE [LARGE SCALE GENOMIC DNA]</scope>
    <source>
        <strain evidence="3">JCA_2017</strain>
    </source>
</reference>
<evidence type="ECO:0000313" key="3">
    <source>
        <dbReference type="EMBL" id="RDX66262.1"/>
    </source>
</evidence>
<dbReference type="EMBL" id="QJKJ01013521">
    <property type="protein sequence ID" value="RDX66262.1"/>
    <property type="molecule type" value="Genomic_DNA"/>
</dbReference>
<keyword evidence="4" id="KW-1185">Reference proteome</keyword>
<dbReference type="InterPro" id="IPR056647">
    <property type="entry name" value="DUF7745"/>
</dbReference>
<accession>A0A371EJP6</accession>
<feature type="region of interest" description="Disordered" evidence="1">
    <location>
        <begin position="338"/>
        <end position="360"/>
    </location>
</feature>
<feature type="non-terminal residue" evidence="3">
    <location>
        <position position="1"/>
    </location>
</feature>
<feature type="domain" description="DUF7745" evidence="2">
    <location>
        <begin position="177"/>
        <end position="299"/>
    </location>
</feature>
<comment type="caution">
    <text evidence="3">The sequence shown here is derived from an EMBL/GenBank/DDBJ whole genome shotgun (WGS) entry which is preliminary data.</text>
</comment>
<evidence type="ECO:0000313" key="4">
    <source>
        <dbReference type="Proteomes" id="UP000257109"/>
    </source>
</evidence>
<proteinExistence type="predicted"/>
<name>A0A371EJP6_MUCPR</name>